<dbReference type="EMBL" id="CP060412">
    <property type="protein sequence ID" value="QNK00378.1"/>
    <property type="molecule type" value="Genomic_DNA"/>
</dbReference>
<dbReference type="RefSeq" id="WP_187055857.1">
    <property type="nucleotide sequence ID" value="NZ_CP060412.1"/>
</dbReference>
<accession>A0A7G8Q0S0</accession>
<feature type="transmembrane region" description="Helical" evidence="4">
    <location>
        <begin position="7"/>
        <end position="28"/>
    </location>
</feature>
<dbReference type="Proteomes" id="UP000515873">
    <property type="component" value="Chromosome"/>
</dbReference>
<dbReference type="InterPro" id="IPR012902">
    <property type="entry name" value="N_methyl_site"/>
</dbReference>
<protein>
    <submittedName>
        <fullName evidence="5">Pilin</fullName>
    </submittedName>
</protein>
<keyword evidence="4" id="KW-1133">Transmembrane helix</keyword>
<keyword evidence="4" id="KW-0472">Membrane</keyword>
<evidence type="ECO:0000313" key="5">
    <source>
        <dbReference type="EMBL" id="QNK00378.1"/>
    </source>
</evidence>
<evidence type="ECO:0000256" key="2">
    <source>
        <dbReference type="ARBA" id="ARBA00022481"/>
    </source>
</evidence>
<dbReference type="Pfam" id="PF07963">
    <property type="entry name" value="N_methyl"/>
    <property type="match status" value="1"/>
</dbReference>
<dbReference type="GO" id="GO:0007155">
    <property type="term" value="P:cell adhesion"/>
    <property type="evidence" value="ECO:0007669"/>
    <property type="project" value="InterPro"/>
</dbReference>
<dbReference type="InterPro" id="IPR001082">
    <property type="entry name" value="Pilin"/>
</dbReference>
<dbReference type="NCBIfam" id="TIGR02532">
    <property type="entry name" value="IV_pilin_GFxxxE"/>
    <property type="match status" value="1"/>
</dbReference>
<keyword evidence="6" id="KW-1185">Reference proteome</keyword>
<dbReference type="SUPFAM" id="SSF54523">
    <property type="entry name" value="Pili subunits"/>
    <property type="match status" value="1"/>
</dbReference>
<dbReference type="KEGG" id="dtl:H8F01_14830"/>
<dbReference type="GO" id="GO:0009289">
    <property type="term" value="C:pilus"/>
    <property type="evidence" value="ECO:0007669"/>
    <property type="project" value="InterPro"/>
</dbReference>
<dbReference type="Gene3D" id="3.30.700.10">
    <property type="entry name" value="Glycoprotein, Type 4 Pilin"/>
    <property type="match status" value="1"/>
</dbReference>
<organism evidence="5 6">
    <name type="scientific">Dyella telluris</name>
    <dbReference type="NCBI Taxonomy" id="2763498"/>
    <lineage>
        <taxon>Bacteria</taxon>
        <taxon>Pseudomonadati</taxon>
        <taxon>Pseudomonadota</taxon>
        <taxon>Gammaproteobacteria</taxon>
        <taxon>Lysobacterales</taxon>
        <taxon>Rhodanobacteraceae</taxon>
        <taxon>Dyella</taxon>
    </lineage>
</organism>
<gene>
    <name evidence="5" type="ORF">H8F01_14830</name>
</gene>
<keyword evidence="2" id="KW-0488">Methylation</keyword>
<dbReference type="InterPro" id="IPR045584">
    <property type="entry name" value="Pilin-like"/>
</dbReference>
<keyword evidence="3" id="KW-0281">Fimbrium</keyword>
<sequence length="151" mass="15537">MKNVQKGFTLIELMIVVAIIAILAAIAIPQYQNYITKSQFSESQTIADGLKTPIVEYFNQTGSCPTNSTTGFLPVGSYSGKYVAQAEVAASGASSCGITVTFKAAGSVSKPLGAETVTVTGDLSNGGAVTWSCASAGIPQKYLPQVCAGTK</sequence>
<keyword evidence="4" id="KW-0812">Transmembrane</keyword>
<proteinExistence type="inferred from homology"/>
<dbReference type="Pfam" id="PF00114">
    <property type="entry name" value="Pilin"/>
    <property type="match status" value="1"/>
</dbReference>
<dbReference type="PANTHER" id="PTHR30093:SF34">
    <property type="entry name" value="PREPILIN PEPTIDASE-DEPENDENT PROTEIN D"/>
    <property type="match status" value="1"/>
</dbReference>
<dbReference type="PROSITE" id="PS00409">
    <property type="entry name" value="PROKAR_NTER_METHYL"/>
    <property type="match status" value="1"/>
</dbReference>
<dbReference type="PANTHER" id="PTHR30093">
    <property type="entry name" value="GENERAL SECRETION PATHWAY PROTEIN G"/>
    <property type="match status" value="1"/>
</dbReference>
<evidence type="ECO:0000256" key="3">
    <source>
        <dbReference type="RuleBase" id="RU000389"/>
    </source>
</evidence>
<evidence type="ECO:0000256" key="4">
    <source>
        <dbReference type="SAM" id="Phobius"/>
    </source>
</evidence>
<dbReference type="AlphaFoldDB" id="A0A7G8Q0S0"/>
<evidence type="ECO:0000313" key="6">
    <source>
        <dbReference type="Proteomes" id="UP000515873"/>
    </source>
</evidence>
<name>A0A7G8Q0S0_9GAMM</name>
<reference evidence="5 6" key="1">
    <citation type="submission" date="2020-08" db="EMBL/GenBank/DDBJ databases">
        <title>Dyella sp. G9 isolated from forest soil.</title>
        <authorList>
            <person name="Fu J."/>
            <person name="Qiu L."/>
        </authorList>
    </citation>
    <scope>NUCLEOTIDE SEQUENCE [LARGE SCALE GENOMIC DNA]</scope>
    <source>
        <strain evidence="5 6">G9</strain>
    </source>
</reference>
<evidence type="ECO:0000256" key="1">
    <source>
        <dbReference type="ARBA" id="ARBA00005233"/>
    </source>
</evidence>
<comment type="similarity">
    <text evidence="1 3">Belongs to the N-Me-Phe pilin family.</text>
</comment>